<keyword evidence="6" id="KW-0833">Ubl conjugation pathway</keyword>
<evidence type="ECO:0000256" key="4">
    <source>
        <dbReference type="ARBA" id="ARBA00022723"/>
    </source>
</evidence>
<dbReference type="FunFam" id="3.30.40.10:FF:000127">
    <property type="entry name" value="E3 ubiquitin-protein ligase RNF181"/>
    <property type="match status" value="1"/>
</dbReference>
<evidence type="ECO:0000256" key="3">
    <source>
        <dbReference type="ARBA" id="ARBA00022679"/>
    </source>
</evidence>
<dbReference type="PANTHER" id="PTHR15710">
    <property type="entry name" value="E3 UBIQUITIN-PROTEIN LIGASE PRAJA"/>
    <property type="match status" value="1"/>
</dbReference>
<comment type="catalytic activity">
    <reaction evidence="1">
        <text>S-ubiquitinyl-[E2 ubiquitin-conjugating enzyme]-L-cysteine + [acceptor protein]-L-lysine = [E2 ubiquitin-conjugating enzyme]-L-cysteine + N(6)-ubiquitinyl-[acceptor protein]-L-lysine.</text>
        <dbReference type="EC" id="2.3.2.27"/>
    </reaction>
</comment>
<dbReference type="CDD" id="cd16454">
    <property type="entry name" value="RING-H2_PA-TM-RING"/>
    <property type="match status" value="1"/>
</dbReference>
<evidence type="ECO:0000313" key="12">
    <source>
        <dbReference type="Proteomes" id="UP000188354"/>
    </source>
</evidence>
<feature type="region of interest" description="Disordered" evidence="9">
    <location>
        <begin position="161"/>
        <end position="180"/>
    </location>
</feature>
<dbReference type="PANTHER" id="PTHR15710:SF132">
    <property type="entry name" value="E3 UBIQUITIN-PROTEIN LIGASE MPSR1"/>
    <property type="match status" value="1"/>
</dbReference>
<name>A0A4P1R8W7_LUPAN</name>
<keyword evidence="7" id="KW-0862">Zinc</keyword>
<keyword evidence="12" id="KW-1185">Reference proteome</keyword>
<dbReference type="GO" id="GO:0008270">
    <property type="term" value="F:zinc ion binding"/>
    <property type="evidence" value="ECO:0007669"/>
    <property type="project" value="UniProtKB-KW"/>
</dbReference>
<evidence type="ECO:0000256" key="1">
    <source>
        <dbReference type="ARBA" id="ARBA00000900"/>
    </source>
</evidence>
<dbReference type="KEGG" id="lang:109356689"/>
<accession>A0A4P1R8W7</accession>
<proteinExistence type="predicted"/>
<keyword evidence="3" id="KW-0808">Transferase</keyword>
<dbReference type="EMBL" id="CM007369">
    <property type="protein sequence ID" value="OIW04765.1"/>
    <property type="molecule type" value="Genomic_DNA"/>
</dbReference>
<keyword evidence="5 8" id="KW-0863">Zinc-finger</keyword>
<sequence>MASVPEVSEISSLFERLVRNRDMSMFLPFILGFSGRNNEDPDHETEDNERSQSQRIILVNPFTQGMVVIDGASSLENLFHELGSSKIGHPPASKESVEAMPSVEIEESDDLGECVVCLEDFEVGGVAKVMPCNHKFHSNCIEKWLGIHGNCPVCRYEMPVEEKDGGRKSDDEGGERRRVGGGEIWISFSINRGSRRSNDANEANSGDSSYNSSSPSDSAEVEDQ</sequence>
<evidence type="ECO:0000256" key="5">
    <source>
        <dbReference type="ARBA" id="ARBA00022771"/>
    </source>
</evidence>
<gene>
    <name evidence="11" type="ORF">TanjilG_08648</name>
</gene>
<dbReference type="InterPro" id="IPR001841">
    <property type="entry name" value="Znf_RING"/>
</dbReference>
<dbReference type="Proteomes" id="UP000188354">
    <property type="component" value="Chromosome LG09"/>
</dbReference>
<feature type="compositionally biased region" description="Low complexity" evidence="9">
    <location>
        <begin position="204"/>
        <end position="218"/>
    </location>
</feature>
<evidence type="ECO:0000256" key="7">
    <source>
        <dbReference type="ARBA" id="ARBA00022833"/>
    </source>
</evidence>
<evidence type="ECO:0000259" key="10">
    <source>
        <dbReference type="PROSITE" id="PS50089"/>
    </source>
</evidence>
<dbReference type="SMART" id="SM00184">
    <property type="entry name" value="RING"/>
    <property type="match status" value="1"/>
</dbReference>
<feature type="region of interest" description="Disordered" evidence="9">
    <location>
        <begin position="194"/>
        <end position="224"/>
    </location>
</feature>
<protein>
    <recommendedName>
        <fullName evidence="2">RING-type E3 ubiquitin transferase</fullName>
        <ecNumber evidence="2">2.3.2.27</ecNumber>
    </recommendedName>
</protein>
<dbReference type="GO" id="GO:0016567">
    <property type="term" value="P:protein ubiquitination"/>
    <property type="evidence" value="ECO:0007669"/>
    <property type="project" value="TreeGrafter"/>
</dbReference>
<reference evidence="11 12" key="1">
    <citation type="journal article" date="2017" name="Plant Biotechnol. J.">
        <title>A comprehensive draft genome sequence for lupin (Lupinus angustifolius), an emerging health food: insights into plant-microbe interactions and legume evolution.</title>
        <authorList>
            <person name="Hane J.K."/>
            <person name="Ming Y."/>
            <person name="Kamphuis L.G."/>
            <person name="Nelson M.N."/>
            <person name="Garg G."/>
            <person name="Atkins C.A."/>
            <person name="Bayer P.E."/>
            <person name="Bravo A."/>
            <person name="Bringans S."/>
            <person name="Cannon S."/>
            <person name="Edwards D."/>
            <person name="Foley R."/>
            <person name="Gao L.L."/>
            <person name="Harrison M.J."/>
            <person name="Huang W."/>
            <person name="Hurgobin B."/>
            <person name="Li S."/>
            <person name="Liu C.W."/>
            <person name="McGrath A."/>
            <person name="Morahan G."/>
            <person name="Murray J."/>
            <person name="Weller J."/>
            <person name="Jian J."/>
            <person name="Singh K.B."/>
        </authorList>
    </citation>
    <scope>NUCLEOTIDE SEQUENCE [LARGE SCALE GENOMIC DNA]</scope>
    <source>
        <strain evidence="12">cv. Tanjil</strain>
        <tissue evidence="11">Whole plant</tissue>
    </source>
</reference>
<dbReference type="OrthoDB" id="8062037at2759"/>
<evidence type="ECO:0000256" key="6">
    <source>
        <dbReference type="ARBA" id="ARBA00022786"/>
    </source>
</evidence>
<dbReference type="GO" id="GO:0061630">
    <property type="term" value="F:ubiquitin protein ligase activity"/>
    <property type="evidence" value="ECO:0007669"/>
    <property type="project" value="UniProtKB-EC"/>
</dbReference>
<feature type="domain" description="RING-type" evidence="10">
    <location>
        <begin position="114"/>
        <end position="155"/>
    </location>
</feature>
<evidence type="ECO:0000313" key="11">
    <source>
        <dbReference type="EMBL" id="OIW04765.1"/>
    </source>
</evidence>
<dbReference type="Gene3D" id="3.30.40.10">
    <property type="entry name" value="Zinc/RING finger domain, C3HC4 (zinc finger)"/>
    <property type="match status" value="1"/>
</dbReference>
<dbReference type="EC" id="2.3.2.27" evidence="2"/>
<evidence type="ECO:0000256" key="2">
    <source>
        <dbReference type="ARBA" id="ARBA00012483"/>
    </source>
</evidence>
<dbReference type="SUPFAM" id="SSF57850">
    <property type="entry name" value="RING/U-box"/>
    <property type="match status" value="1"/>
</dbReference>
<dbReference type="Gramene" id="OIW04765">
    <property type="protein sequence ID" value="OIW04765"/>
    <property type="gene ID" value="TanjilG_08648"/>
</dbReference>
<keyword evidence="4" id="KW-0479">Metal-binding</keyword>
<evidence type="ECO:0000256" key="9">
    <source>
        <dbReference type="SAM" id="MobiDB-lite"/>
    </source>
</evidence>
<dbReference type="PROSITE" id="PS50089">
    <property type="entry name" value="ZF_RING_2"/>
    <property type="match status" value="1"/>
</dbReference>
<evidence type="ECO:0000256" key="8">
    <source>
        <dbReference type="PROSITE-ProRule" id="PRU00175"/>
    </source>
</evidence>
<dbReference type="AlphaFoldDB" id="A0A4P1R8W7"/>
<dbReference type="Pfam" id="PF13639">
    <property type="entry name" value="zf-RING_2"/>
    <property type="match status" value="1"/>
</dbReference>
<dbReference type="InterPro" id="IPR013083">
    <property type="entry name" value="Znf_RING/FYVE/PHD"/>
</dbReference>
<dbReference type="GO" id="GO:0005737">
    <property type="term" value="C:cytoplasm"/>
    <property type="evidence" value="ECO:0007669"/>
    <property type="project" value="TreeGrafter"/>
</dbReference>
<organism evidence="11 12">
    <name type="scientific">Lupinus angustifolius</name>
    <name type="common">Narrow-leaved blue lupine</name>
    <dbReference type="NCBI Taxonomy" id="3871"/>
    <lineage>
        <taxon>Eukaryota</taxon>
        <taxon>Viridiplantae</taxon>
        <taxon>Streptophyta</taxon>
        <taxon>Embryophyta</taxon>
        <taxon>Tracheophyta</taxon>
        <taxon>Spermatophyta</taxon>
        <taxon>Magnoliopsida</taxon>
        <taxon>eudicotyledons</taxon>
        <taxon>Gunneridae</taxon>
        <taxon>Pentapetalae</taxon>
        <taxon>rosids</taxon>
        <taxon>fabids</taxon>
        <taxon>Fabales</taxon>
        <taxon>Fabaceae</taxon>
        <taxon>Papilionoideae</taxon>
        <taxon>50 kb inversion clade</taxon>
        <taxon>genistoids sensu lato</taxon>
        <taxon>core genistoids</taxon>
        <taxon>Genisteae</taxon>
        <taxon>Lupinus</taxon>
    </lineage>
</organism>